<dbReference type="EMBL" id="SNYJ01000001">
    <property type="protein sequence ID" value="TDQ42715.1"/>
    <property type="molecule type" value="Genomic_DNA"/>
</dbReference>
<proteinExistence type="predicted"/>
<gene>
    <name evidence="4" type="ORF">EV213_101144</name>
</gene>
<feature type="signal peptide" evidence="2">
    <location>
        <begin position="1"/>
        <end position="23"/>
    </location>
</feature>
<feature type="coiled-coil region" evidence="1">
    <location>
        <begin position="106"/>
        <end position="133"/>
    </location>
</feature>
<dbReference type="InterPro" id="IPR036582">
    <property type="entry name" value="Mao_N_sf"/>
</dbReference>
<protein>
    <submittedName>
        <fullName evidence="4">Copper amine oxidase-like protein</fullName>
    </submittedName>
</protein>
<evidence type="ECO:0000313" key="5">
    <source>
        <dbReference type="Proteomes" id="UP000295632"/>
    </source>
</evidence>
<keyword evidence="1" id="KW-0175">Coiled coil</keyword>
<reference evidence="4 5" key="1">
    <citation type="submission" date="2019-03" db="EMBL/GenBank/DDBJ databases">
        <title>Genomic Encyclopedia of Type Strains, Phase IV (KMG-IV): sequencing the most valuable type-strain genomes for metagenomic binning, comparative biology and taxonomic classification.</title>
        <authorList>
            <person name="Goeker M."/>
        </authorList>
    </citation>
    <scope>NUCLEOTIDE SEQUENCE [LARGE SCALE GENOMIC DNA]</scope>
    <source>
        <strain evidence="4 5">DSM 28697</strain>
    </source>
</reference>
<evidence type="ECO:0000256" key="1">
    <source>
        <dbReference type="SAM" id="Coils"/>
    </source>
</evidence>
<dbReference type="Proteomes" id="UP000295632">
    <property type="component" value="Unassembled WGS sequence"/>
</dbReference>
<dbReference type="Pfam" id="PF07833">
    <property type="entry name" value="Cu_amine_oxidN1"/>
    <property type="match status" value="1"/>
</dbReference>
<dbReference type="Gene3D" id="3.30.457.10">
    <property type="entry name" value="Copper amine oxidase-like, N-terminal domain"/>
    <property type="match status" value="1"/>
</dbReference>
<name>A0A4R6UD63_9BACI</name>
<organism evidence="4 5">
    <name type="scientific">Aureibacillus halotolerans</name>
    <dbReference type="NCBI Taxonomy" id="1508390"/>
    <lineage>
        <taxon>Bacteria</taxon>
        <taxon>Bacillati</taxon>
        <taxon>Bacillota</taxon>
        <taxon>Bacilli</taxon>
        <taxon>Bacillales</taxon>
        <taxon>Bacillaceae</taxon>
        <taxon>Aureibacillus</taxon>
    </lineage>
</organism>
<dbReference type="SUPFAM" id="SSF55383">
    <property type="entry name" value="Copper amine oxidase, domain N"/>
    <property type="match status" value="2"/>
</dbReference>
<dbReference type="AlphaFoldDB" id="A0A4R6UD63"/>
<evidence type="ECO:0000259" key="3">
    <source>
        <dbReference type="Pfam" id="PF07833"/>
    </source>
</evidence>
<dbReference type="RefSeq" id="WP_133578555.1">
    <property type="nucleotide sequence ID" value="NZ_SNYJ01000001.1"/>
</dbReference>
<feature type="chain" id="PRO_5021019929" evidence="2">
    <location>
        <begin position="24"/>
        <end position="530"/>
    </location>
</feature>
<keyword evidence="2" id="KW-0732">Signal</keyword>
<dbReference type="InterPro" id="IPR012854">
    <property type="entry name" value="Cu_amine_oxidase-like_N"/>
</dbReference>
<evidence type="ECO:0000313" key="4">
    <source>
        <dbReference type="EMBL" id="TDQ42715.1"/>
    </source>
</evidence>
<sequence length="530" mass="58194">MKAKRLLVSLMAVFLLVPSFAFAADASVKTPASDLRATLDQLLSEHYSLAVLALIKEYDDAPDADAVYDALDENAVAFTPAVASIYGDEGAEQFEDIFRNHNTYTNDFVQAAKNDDEELREEAEAEVDEFVSTFSEFLATATEGNLPEEAAAEALRAHEDLVIGTFDAYVAGDHEEAYKTFREGFKQVFGISKALSNAIVTQFPEKFDNTTVDTDAANLRSMLNTIAAEHFVLATLELQAVYEESDTLDAVQWAEEANTQEFKEAIASLYGTEGANAFEDIWVSEHIDAQSDLAVAVREDDEEAREEAVESLEMFADDFGSFLAMATAGNLPEDAATEAIWAHEEDVIATFDAYVDGNYDETYNSFNEGFGFMFGIGETLGGAIVTQMNEEQEEETEAPVGPPANPVLEVVLNIGASQFTADGETNSLDVAPFIWDGHTYVSIRSLAMTTGEIVLWDNDMRSVVVQSDDKQIRINVDTGQVWVNREKLDMTSNVTIVEGRTQIPVAEVARLLGWDVSFNADAQTVTLDRQ</sequence>
<dbReference type="OrthoDB" id="2657432at2"/>
<evidence type="ECO:0000256" key="2">
    <source>
        <dbReference type="SAM" id="SignalP"/>
    </source>
</evidence>
<comment type="caution">
    <text evidence="4">The sequence shown here is derived from an EMBL/GenBank/DDBJ whole genome shotgun (WGS) entry which is preliminary data.</text>
</comment>
<accession>A0A4R6UD63</accession>
<feature type="domain" description="Copper amine oxidase-like N-terminal" evidence="3">
    <location>
        <begin position="422"/>
        <end position="526"/>
    </location>
</feature>
<keyword evidence="5" id="KW-1185">Reference proteome</keyword>